<reference evidence="4" key="1">
    <citation type="submission" date="2017-12" db="EMBL/GenBank/DDBJ databases">
        <title>Draft genome sequence of Telmatospirillum siberiense 26-4b1T, an acidotolerant peatland alphaproteobacterium potentially involved in sulfur cycling.</title>
        <authorList>
            <person name="Hausmann B."/>
            <person name="Pjevac P."/>
            <person name="Schreck K."/>
            <person name="Herbold C.W."/>
            <person name="Daims H."/>
            <person name="Wagner M."/>
            <person name="Pester M."/>
            <person name="Loy A."/>
        </authorList>
    </citation>
    <scope>NUCLEOTIDE SEQUENCE [LARGE SCALE GENOMIC DNA]</scope>
    <source>
        <strain evidence="4">26-4b1</strain>
    </source>
</reference>
<keyword evidence="4" id="KW-1185">Reference proteome</keyword>
<dbReference type="OrthoDB" id="7270931at2"/>
<dbReference type="AlphaFoldDB" id="A0A2N3PTL1"/>
<evidence type="ECO:0000313" key="4">
    <source>
        <dbReference type="Proteomes" id="UP000233293"/>
    </source>
</evidence>
<organism evidence="3 4">
    <name type="scientific">Telmatospirillum siberiense</name>
    <dbReference type="NCBI Taxonomy" id="382514"/>
    <lineage>
        <taxon>Bacteria</taxon>
        <taxon>Pseudomonadati</taxon>
        <taxon>Pseudomonadota</taxon>
        <taxon>Alphaproteobacteria</taxon>
        <taxon>Rhodospirillales</taxon>
        <taxon>Rhodospirillaceae</taxon>
        <taxon>Telmatospirillum</taxon>
    </lineage>
</organism>
<evidence type="ECO:0000256" key="2">
    <source>
        <dbReference type="SAM" id="SignalP"/>
    </source>
</evidence>
<feature type="compositionally biased region" description="Low complexity" evidence="1">
    <location>
        <begin position="172"/>
        <end position="183"/>
    </location>
</feature>
<dbReference type="RefSeq" id="WP_101251366.1">
    <property type="nucleotide sequence ID" value="NZ_PIUM01000017.1"/>
</dbReference>
<protein>
    <recommendedName>
        <fullName evidence="5">Secreted protein</fullName>
    </recommendedName>
</protein>
<feature type="compositionally biased region" description="Basic residues" evidence="1">
    <location>
        <begin position="156"/>
        <end position="165"/>
    </location>
</feature>
<dbReference type="EMBL" id="PIUM01000017">
    <property type="protein sequence ID" value="PKU23730.1"/>
    <property type="molecule type" value="Genomic_DNA"/>
</dbReference>
<keyword evidence="2" id="KW-0732">Signal</keyword>
<gene>
    <name evidence="3" type="ORF">CWS72_14630</name>
</gene>
<feature type="signal peptide" evidence="2">
    <location>
        <begin position="1"/>
        <end position="18"/>
    </location>
</feature>
<sequence>MSASVLVICLATFGVAEARTTACFTPDEARAAHLRIMQQEFNVAALNCRTVDPTDPTFSGRYNDFVGKFGGKLQENAVALRQHFSRAGGNFDVWMTMVANDAGQRVITDASYCQQAWDNLDKVLAMETQDVEGFAVTAGVSHANVPACAQASPKVQKAKAPKSKAKAKDKSASSGSAAVAKAE</sequence>
<accession>A0A2N3PTL1</accession>
<name>A0A2N3PTL1_9PROT</name>
<feature type="chain" id="PRO_5014930531" description="Secreted protein" evidence="2">
    <location>
        <begin position="19"/>
        <end position="183"/>
    </location>
</feature>
<feature type="region of interest" description="Disordered" evidence="1">
    <location>
        <begin position="149"/>
        <end position="183"/>
    </location>
</feature>
<evidence type="ECO:0000313" key="3">
    <source>
        <dbReference type="EMBL" id="PKU23730.1"/>
    </source>
</evidence>
<proteinExistence type="predicted"/>
<evidence type="ECO:0000256" key="1">
    <source>
        <dbReference type="SAM" id="MobiDB-lite"/>
    </source>
</evidence>
<comment type="caution">
    <text evidence="3">The sequence shown here is derived from an EMBL/GenBank/DDBJ whole genome shotgun (WGS) entry which is preliminary data.</text>
</comment>
<dbReference type="Proteomes" id="UP000233293">
    <property type="component" value="Unassembled WGS sequence"/>
</dbReference>
<evidence type="ECO:0008006" key="5">
    <source>
        <dbReference type="Google" id="ProtNLM"/>
    </source>
</evidence>